<comment type="caution">
    <text evidence="3">The sequence shown here is derived from an EMBL/GenBank/DDBJ whole genome shotgun (WGS) entry which is preliminary data.</text>
</comment>
<dbReference type="SUPFAM" id="SSF56112">
    <property type="entry name" value="Protein kinase-like (PK-like)"/>
    <property type="match status" value="1"/>
</dbReference>
<name>W6JTJ6_9MICO</name>
<dbReference type="InterPro" id="IPR002575">
    <property type="entry name" value="Aminoglycoside_PTrfase"/>
</dbReference>
<dbReference type="PANTHER" id="PTHR21310:SF42">
    <property type="entry name" value="BIFUNCTIONAL AAC_APH"/>
    <property type="match status" value="1"/>
</dbReference>
<evidence type="ECO:0000313" key="3">
    <source>
        <dbReference type="EMBL" id="CCH71796.1"/>
    </source>
</evidence>
<gene>
    <name evidence="3" type="ORF">BN11_110016</name>
</gene>
<feature type="domain" description="Aminoglycoside phosphotransferase" evidence="2">
    <location>
        <begin position="47"/>
        <end position="215"/>
    </location>
</feature>
<keyword evidence="4" id="KW-1185">Reference proteome</keyword>
<dbReference type="InterPro" id="IPR051678">
    <property type="entry name" value="AGP_Transferase"/>
</dbReference>
<dbReference type="Pfam" id="PF01636">
    <property type="entry name" value="APH"/>
    <property type="match status" value="1"/>
</dbReference>
<dbReference type="STRING" id="1193182.BN11_110016"/>
<evidence type="ECO:0000256" key="1">
    <source>
        <dbReference type="SAM" id="MobiDB-lite"/>
    </source>
</evidence>
<proteinExistence type="predicted"/>
<dbReference type="Gene3D" id="3.30.200.20">
    <property type="entry name" value="Phosphorylase Kinase, domain 1"/>
    <property type="match status" value="1"/>
</dbReference>
<dbReference type="EMBL" id="CAJA01000013">
    <property type="protein sequence ID" value="CCH71796.1"/>
    <property type="molecule type" value="Genomic_DNA"/>
</dbReference>
<dbReference type="Proteomes" id="UP000035763">
    <property type="component" value="Unassembled WGS sequence"/>
</dbReference>
<keyword evidence="3" id="KW-0808">Transferase</keyword>
<dbReference type="GO" id="GO:0016740">
    <property type="term" value="F:transferase activity"/>
    <property type="evidence" value="ECO:0007669"/>
    <property type="project" value="UniProtKB-KW"/>
</dbReference>
<dbReference type="AlphaFoldDB" id="W6JTJ6"/>
<dbReference type="RefSeq" id="WP_048693545.1">
    <property type="nucleotide sequence ID" value="NZ_HG764815.1"/>
</dbReference>
<dbReference type="InterPro" id="IPR011009">
    <property type="entry name" value="Kinase-like_dom_sf"/>
</dbReference>
<accession>W6JTJ6</accession>
<reference evidence="3 4" key="1">
    <citation type="journal article" date="2013" name="ISME J.">
        <title>A metabolic model for members of the genus Tetrasphaera involved in enhanced biological phosphorus removal.</title>
        <authorList>
            <person name="Kristiansen R."/>
            <person name="Nguyen H.T.T."/>
            <person name="Saunders A.M."/>
            <person name="Nielsen J.L."/>
            <person name="Wimmer R."/>
            <person name="Le V.Q."/>
            <person name="McIlroy S.J."/>
            <person name="Petrovski S."/>
            <person name="Seviour R.J."/>
            <person name="Calteau A."/>
            <person name="Nielsen K.L."/>
            <person name="Nielsen P.H."/>
        </authorList>
    </citation>
    <scope>NUCLEOTIDE SEQUENCE [LARGE SCALE GENOMIC DNA]</scope>
    <source>
        <strain evidence="3 4">Ben110</strain>
    </source>
</reference>
<organism evidence="3 4">
    <name type="scientific">Nostocoides australiense Ben110</name>
    <dbReference type="NCBI Taxonomy" id="1193182"/>
    <lineage>
        <taxon>Bacteria</taxon>
        <taxon>Bacillati</taxon>
        <taxon>Actinomycetota</taxon>
        <taxon>Actinomycetes</taxon>
        <taxon>Micrococcales</taxon>
        <taxon>Intrasporangiaceae</taxon>
        <taxon>Nostocoides</taxon>
    </lineage>
</organism>
<sequence>MHENEMRADAALVAALIGQQAPQWAELAVTPLPAEVEGTDHVLFRVGPDLLARMPKIDWAVEQGAQEAAWLPVLAPHVPVALGVPVFAGRPGHGYPWPWTIVRWIPGQTPPRLGLDDPGLARQVAAFARALHAVPAQGGPLCPPGSRGTAPRVQAERGRAAIDGLRGKHDGLDLDAVARAWEQVVATPDYAGEPVWLHGDLQPGNLIVADGRLSGSSTSLLGAGIRQRISPRPGGPSRATPGRSIARSWPTTGPRSGGAPAVGPCCLL</sequence>
<dbReference type="Gene3D" id="3.90.1200.10">
    <property type="match status" value="1"/>
</dbReference>
<feature type="region of interest" description="Disordered" evidence="1">
    <location>
        <begin position="226"/>
        <end position="263"/>
    </location>
</feature>
<evidence type="ECO:0000313" key="4">
    <source>
        <dbReference type="Proteomes" id="UP000035763"/>
    </source>
</evidence>
<evidence type="ECO:0000259" key="2">
    <source>
        <dbReference type="Pfam" id="PF01636"/>
    </source>
</evidence>
<protein>
    <submittedName>
        <fullName evidence="3">Phosphotransferase</fullName>
    </submittedName>
</protein>
<dbReference type="PANTHER" id="PTHR21310">
    <property type="entry name" value="AMINOGLYCOSIDE PHOSPHOTRANSFERASE-RELATED-RELATED"/>
    <property type="match status" value="1"/>
</dbReference>